<dbReference type="InterPro" id="IPR046357">
    <property type="entry name" value="PPIase_dom_sf"/>
</dbReference>
<keyword evidence="8 11" id="KW-0413">Isomerase</keyword>
<comment type="similarity">
    <text evidence="2">Belongs to the PpiC/parvulin rotamase family.</text>
</comment>
<evidence type="ECO:0000259" key="10">
    <source>
        <dbReference type="PROSITE" id="PS50198"/>
    </source>
</evidence>
<evidence type="ECO:0000256" key="1">
    <source>
        <dbReference type="ARBA" id="ARBA00000971"/>
    </source>
</evidence>
<proteinExistence type="inferred from homology"/>
<feature type="region of interest" description="Disordered" evidence="9">
    <location>
        <begin position="339"/>
        <end position="375"/>
    </location>
</feature>
<dbReference type="InterPro" id="IPR050245">
    <property type="entry name" value="PrsA_foldase"/>
</dbReference>
<feature type="region of interest" description="Disordered" evidence="9">
    <location>
        <begin position="1"/>
        <end position="29"/>
    </location>
</feature>
<feature type="compositionally biased region" description="Acidic residues" evidence="9">
    <location>
        <begin position="358"/>
        <end position="375"/>
    </location>
</feature>
<evidence type="ECO:0000313" key="11">
    <source>
        <dbReference type="EMBL" id="KAA5802362.1"/>
    </source>
</evidence>
<evidence type="ECO:0000256" key="8">
    <source>
        <dbReference type="PROSITE-ProRule" id="PRU00278"/>
    </source>
</evidence>
<dbReference type="PROSITE" id="PS01096">
    <property type="entry name" value="PPIC_PPIASE_1"/>
    <property type="match status" value="1"/>
</dbReference>
<evidence type="ECO:0000256" key="7">
    <source>
        <dbReference type="ARBA" id="ARBA00031484"/>
    </source>
</evidence>
<dbReference type="EC" id="5.2.1.8" evidence="3"/>
<dbReference type="SUPFAM" id="SSF54534">
    <property type="entry name" value="FKBP-like"/>
    <property type="match status" value="1"/>
</dbReference>
<evidence type="ECO:0000256" key="4">
    <source>
        <dbReference type="ARBA" id="ARBA00018370"/>
    </source>
</evidence>
<dbReference type="PANTHER" id="PTHR47245:SF2">
    <property type="entry name" value="PEPTIDYL-PROLYL CIS-TRANS ISOMERASE HP_0175-RELATED"/>
    <property type="match status" value="1"/>
</dbReference>
<dbReference type="InterPro" id="IPR023058">
    <property type="entry name" value="PPIase_PpiC_CS"/>
</dbReference>
<evidence type="ECO:0000256" key="6">
    <source>
        <dbReference type="ARBA" id="ARBA00030642"/>
    </source>
</evidence>
<dbReference type="Pfam" id="PF00639">
    <property type="entry name" value="Rotamase"/>
    <property type="match status" value="1"/>
</dbReference>
<sequence>MTYQPFARARTGRIARHRPAGAPGRTHIGRAACTDPFARDLRRPSLTVNQARLHALLCAIGASLVLGACSDPSEAPGNAAPHDGALRFLDAPPASSTPAARVGDSVITIEDVRREARVRELSEDPDELQPGDPVFREALDALIDQRLLALEAARRGLQQSPEARRRLAAAEERILGNVLVETAVADGVTDEAVRRVYEEQARLAPPEQEVRARHILLESREAAREVLRELEDGADFAALARQVSQDPATRLEGGDLGYFTRSGILPEFARIAFATSPGEVSEPFETEAGWHVLKVVDRRAQPRPGLEAMRPSIVRFLTLQRIDALLETIRETYPVTITAGRAPGGLRRPEPGPVIDPQADEAEEAQEDPADPGQP</sequence>
<dbReference type="InterPro" id="IPR000297">
    <property type="entry name" value="PPIase_PpiC"/>
</dbReference>
<protein>
    <recommendedName>
        <fullName evidence="4">Parvulin-like PPIase</fullName>
        <ecNumber evidence="3">5.2.1.8</ecNumber>
    </recommendedName>
    <alternativeName>
        <fullName evidence="6">Peptidyl-prolyl cis-trans isomerase plp</fullName>
    </alternativeName>
    <alternativeName>
        <fullName evidence="7">Rotamase plp</fullName>
    </alternativeName>
</protein>
<dbReference type="GO" id="GO:0003755">
    <property type="term" value="F:peptidyl-prolyl cis-trans isomerase activity"/>
    <property type="evidence" value="ECO:0007669"/>
    <property type="project" value="UniProtKB-KW"/>
</dbReference>
<name>A0A5M6ZCB6_9PROT</name>
<feature type="compositionally biased region" description="Basic residues" evidence="9">
    <location>
        <begin position="10"/>
        <end position="19"/>
    </location>
</feature>
<evidence type="ECO:0000256" key="5">
    <source>
        <dbReference type="ARBA" id="ARBA00023110"/>
    </source>
</evidence>
<evidence type="ECO:0000256" key="9">
    <source>
        <dbReference type="SAM" id="MobiDB-lite"/>
    </source>
</evidence>
<dbReference type="PANTHER" id="PTHR47245">
    <property type="entry name" value="PEPTIDYLPROLYL ISOMERASE"/>
    <property type="match status" value="1"/>
</dbReference>
<evidence type="ECO:0000256" key="2">
    <source>
        <dbReference type="ARBA" id="ARBA00007656"/>
    </source>
</evidence>
<comment type="catalytic activity">
    <reaction evidence="1">
        <text>[protein]-peptidylproline (omega=180) = [protein]-peptidylproline (omega=0)</text>
        <dbReference type="Rhea" id="RHEA:16237"/>
        <dbReference type="Rhea" id="RHEA-COMP:10747"/>
        <dbReference type="Rhea" id="RHEA-COMP:10748"/>
        <dbReference type="ChEBI" id="CHEBI:83833"/>
        <dbReference type="ChEBI" id="CHEBI:83834"/>
        <dbReference type="EC" id="5.2.1.8"/>
    </reaction>
</comment>
<organism evidence="11 12">
    <name type="scientific">Alkalicaulis satelles</name>
    <dbReference type="NCBI Taxonomy" id="2609175"/>
    <lineage>
        <taxon>Bacteria</taxon>
        <taxon>Pseudomonadati</taxon>
        <taxon>Pseudomonadota</taxon>
        <taxon>Alphaproteobacteria</taxon>
        <taxon>Maricaulales</taxon>
        <taxon>Maricaulaceae</taxon>
        <taxon>Alkalicaulis</taxon>
    </lineage>
</organism>
<comment type="caution">
    <text evidence="11">The sequence shown here is derived from an EMBL/GenBank/DDBJ whole genome shotgun (WGS) entry which is preliminary data.</text>
</comment>
<dbReference type="SUPFAM" id="SSF109998">
    <property type="entry name" value="Triger factor/SurA peptide-binding domain-like"/>
    <property type="match status" value="1"/>
</dbReference>
<dbReference type="Proteomes" id="UP000325122">
    <property type="component" value="Unassembled WGS sequence"/>
</dbReference>
<keyword evidence="5 8" id="KW-0697">Rotamase</keyword>
<accession>A0A5M6ZCB6</accession>
<dbReference type="PROSITE" id="PS50198">
    <property type="entry name" value="PPIC_PPIASE_2"/>
    <property type="match status" value="1"/>
</dbReference>
<keyword evidence="12" id="KW-1185">Reference proteome</keyword>
<dbReference type="Gene3D" id="1.10.4030.10">
    <property type="entry name" value="Porin chaperone SurA, peptide-binding domain"/>
    <property type="match status" value="1"/>
</dbReference>
<dbReference type="Gene3D" id="3.10.50.40">
    <property type="match status" value="1"/>
</dbReference>
<feature type="domain" description="PpiC" evidence="10">
    <location>
        <begin position="207"/>
        <end position="297"/>
    </location>
</feature>
<evidence type="ECO:0000256" key="3">
    <source>
        <dbReference type="ARBA" id="ARBA00013194"/>
    </source>
</evidence>
<evidence type="ECO:0000313" key="12">
    <source>
        <dbReference type="Proteomes" id="UP000325122"/>
    </source>
</evidence>
<dbReference type="EMBL" id="VWOJ01000003">
    <property type="protein sequence ID" value="KAA5802362.1"/>
    <property type="molecule type" value="Genomic_DNA"/>
</dbReference>
<dbReference type="AlphaFoldDB" id="A0A5M6ZCB6"/>
<gene>
    <name evidence="11" type="ORF">F1654_11095</name>
</gene>
<reference evidence="11 12" key="1">
    <citation type="submission" date="2019-09" db="EMBL/GenBank/DDBJ databases">
        <authorList>
            <person name="Kevbrin V."/>
            <person name="Grouzdev D.S."/>
        </authorList>
    </citation>
    <scope>NUCLEOTIDE SEQUENCE [LARGE SCALE GENOMIC DNA]</scope>
    <source>
        <strain evidence="11 12">G-192</strain>
    </source>
</reference>
<dbReference type="InterPro" id="IPR027304">
    <property type="entry name" value="Trigger_fact/SurA_dom_sf"/>
</dbReference>